<dbReference type="EMBL" id="BAAAKW010000016">
    <property type="protein sequence ID" value="GAA1209780.1"/>
    <property type="molecule type" value="Genomic_DNA"/>
</dbReference>
<gene>
    <name evidence="2" type="ORF">GCM10009655_06070</name>
</gene>
<sequence>MRLSSAIIFVSDLDRSIAFYCDLLQLTCSIRDGSAALLVGPENYELYLRGKGAQASHAVGSIGIQYLMWSTDSVEDLQRCEEALRRESPQVRREHLDGFDAVEGLSPDHMPIVIVYPGPDQVTRHKIIPRIYRW</sequence>
<comment type="caution">
    <text evidence="2">The sequence shown here is derived from an EMBL/GenBank/DDBJ whole genome shotgun (WGS) entry which is preliminary data.</text>
</comment>
<dbReference type="Pfam" id="PF00903">
    <property type="entry name" value="Glyoxalase"/>
    <property type="match status" value="1"/>
</dbReference>
<evidence type="ECO:0000313" key="3">
    <source>
        <dbReference type="Proteomes" id="UP001500943"/>
    </source>
</evidence>
<dbReference type="CDD" id="cd06587">
    <property type="entry name" value="VOC"/>
    <property type="match status" value="1"/>
</dbReference>
<feature type="domain" description="VOC" evidence="1">
    <location>
        <begin position="2"/>
        <end position="117"/>
    </location>
</feature>
<accession>A0ABP4G208</accession>
<dbReference type="PROSITE" id="PS51819">
    <property type="entry name" value="VOC"/>
    <property type="match status" value="1"/>
</dbReference>
<name>A0ABP4G208_9MICO</name>
<dbReference type="InterPro" id="IPR004360">
    <property type="entry name" value="Glyas_Fos-R_dOase_dom"/>
</dbReference>
<dbReference type="InterPro" id="IPR029068">
    <property type="entry name" value="Glyas_Bleomycin-R_OHBP_Dase"/>
</dbReference>
<dbReference type="RefSeq" id="WP_343923058.1">
    <property type="nucleotide sequence ID" value="NZ_BAAAKW010000016.1"/>
</dbReference>
<keyword evidence="3" id="KW-1185">Reference proteome</keyword>
<dbReference type="Gene3D" id="3.10.180.10">
    <property type="entry name" value="2,3-Dihydroxybiphenyl 1,2-Dioxygenase, domain 1"/>
    <property type="match status" value="1"/>
</dbReference>
<dbReference type="Proteomes" id="UP001500943">
    <property type="component" value="Unassembled WGS sequence"/>
</dbReference>
<dbReference type="InterPro" id="IPR037523">
    <property type="entry name" value="VOC_core"/>
</dbReference>
<organism evidence="2 3">
    <name type="scientific">Rhodoglobus aureus</name>
    <dbReference type="NCBI Taxonomy" id="191497"/>
    <lineage>
        <taxon>Bacteria</taxon>
        <taxon>Bacillati</taxon>
        <taxon>Actinomycetota</taxon>
        <taxon>Actinomycetes</taxon>
        <taxon>Micrococcales</taxon>
        <taxon>Microbacteriaceae</taxon>
        <taxon>Rhodoglobus</taxon>
    </lineage>
</organism>
<proteinExistence type="predicted"/>
<protein>
    <recommendedName>
        <fullName evidence="1">VOC domain-containing protein</fullName>
    </recommendedName>
</protein>
<reference evidence="3" key="1">
    <citation type="journal article" date="2019" name="Int. J. Syst. Evol. Microbiol.">
        <title>The Global Catalogue of Microorganisms (GCM) 10K type strain sequencing project: providing services to taxonomists for standard genome sequencing and annotation.</title>
        <authorList>
            <consortium name="The Broad Institute Genomics Platform"/>
            <consortium name="The Broad Institute Genome Sequencing Center for Infectious Disease"/>
            <person name="Wu L."/>
            <person name="Ma J."/>
        </authorList>
    </citation>
    <scope>NUCLEOTIDE SEQUENCE [LARGE SCALE GENOMIC DNA]</scope>
    <source>
        <strain evidence="3">JCM 12762</strain>
    </source>
</reference>
<evidence type="ECO:0000313" key="2">
    <source>
        <dbReference type="EMBL" id="GAA1209780.1"/>
    </source>
</evidence>
<evidence type="ECO:0000259" key="1">
    <source>
        <dbReference type="PROSITE" id="PS51819"/>
    </source>
</evidence>
<dbReference type="SUPFAM" id="SSF54593">
    <property type="entry name" value="Glyoxalase/Bleomycin resistance protein/Dihydroxybiphenyl dioxygenase"/>
    <property type="match status" value="1"/>
</dbReference>